<accession>A0ABP0IUB9</accession>
<dbReference type="CDD" id="cd00038">
    <property type="entry name" value="CAP_ED"/>
    <property type="match status" value="1"/>
</dbReference>
<feature type="compositionally biased region" description="Acidic residues" evidence="2">
    <location>
        <begin position="181"/>
        <end position="191"/>
    </location>
</feature>
<feature type="compositionally biased region" description="Basic and acidic residues" evidence="2">
    <location>
        <begin position="1081"/>
        <end position="1095"/>
    </location>
</feature>
<dbReference type="Proteomes" id="UP001642464">
    <property type="component" value="Unassembled WGS sequence"/>
</dbReference>
<dbReference type="PROSITE" id="PS50994">
    <property type="entry name" value="INTEGRASE"/>
    <property type="match status" value="1"/>
</dbReference>
<evidence type="ECO:0000256" key="1">
    <source>
        <dbReference type="SAM" id="Coils"/>
    </source>
</evidence>
<dbReference type="InterPro" id="IPR014710">
    <property type="entry name" value="RmlC-like_jellyroll"/>
</dbReference>
<dbReference type="SUPFAM" id="SSF51206">
    <property type="entry name" value="cAMP-binding domain-like"/>
    <property type="match status" value="1"/>
</dbReference>
<comment type="caution">
    <text evidence="6">The sequence shown here is derived from an EMBL/GenBank/DDBJ whole genome shotgun (WGS) entry which is preliminary data.</text>
</comment>
<dbReference type="Pfam" id="PF20600">
    <property type="entry name" value="ExoX-like_C"/>
    <property type="match status" value="1"/>
</dbReference>
<dbReference type="PROSITE" id="PS00888">
    <property type="entry name" value="CNMP_BINDING_1"/>
    <property type="match status" value="1"/>
</dbReference>
<keyword evidence="1" id="KW-0175">Coiled coil</keyword>
<dbReference type="InterPro" id="IPR018488">
    <property type="entry name" value="cNMP-bd_CS"/>
</dbReference>
<feature type="compositionally biased region" description="Basic and acidic residues" evidence="2">
    <location>
        <begin position="1653"/>
        <end position="1662"/>
    </location>
</feature>
<feature type="region of interest" description="Disordered" evidence="2">
    <location>
        <begin position="136"/>
        <end position="191"/>
    </location>
</feature>
<protein>
    <submittedName>
        <fullName evidence="6">Retrovirus-related Pol polyprotein from transposon RE1 (Retro element 1) (AtRE1)</fullName>
    </submittedName>
</protein>
<name>A0ABP0IUB9_9DINO</name>
<feature type="domain" description="Cyclic nucleotide-binding" evidence="3">
    <location>
        <begin position="1406"/>
        <end position="1552"/>
    </location>
</feature>
<dbReference type="PROSITE" id="PS50222">
    <property type="entry name" value="EF_HAND_2"/>
    <property type="match status" value="1"/>
</dbReference>
<evidence type="ECO:0000313" key="6">
    <source>
        <dbReference type="EMBL" id="CAK9005676.1"/>
    </source>
</evidence>
<dbReference type="InterPro" id="IPR002048">
    <property type="entry name" value="EF_hand_dom"/>
</dbReference>
<dbReference type="InterPro" id="IPR050951">
    <property type="entry name" value="Retrovirus_Pol_polyprotein"/>
</dbReference>
<dbReference type="Gene3D" id="3.30.420.10">
    <property type="entry name" value="Ribonuclease H-like superfamily/Ribonuclease H"/>
    <property type="match status" value="1"/>
</dbReference>
<dbReference type="PROSITE" id="PS00018">
    <property type="entry name" value="EF_HAND_1"/>
    <property type="match status" value="1"/>
</dbReference>
<feature type="domain" description="Integrase catalytic" evidence="5">
    <location>
        <begin position="798"/>
        <end position="961"/>
    </location>
</feature>
<proteinExistence type="predicted"/>
<evidence type="ECO:0000259" key="4">
    <source>
        <dbReference type="PROSITE" id="PS50222"/>
    </source>
</evidence>
<dbReference type="InterPro" id="IPR001584">
    <property type="entry name" value="Integrase_cat-core"/>
</dbReference>
<evidence type="ECO:0000259" key="5">
    <source>
        <dbReference type="PROSITE" id="PS50994"/>
    </source>
</evidence>
<dbReference type="InterPro" id="IPR012337">
    <property type="entry name" value="RNaseH-like_sf"/>
</dbReference>
<organism evidence="6 7">
    <name type="scientific">Durusdinium trenchii</name>
    <dbReference type="NCBI Taxonomy" id="1381693"/>
    <lineage>
        <taxon>Eukaryota</taxon>
        <taxon>Sar</taxon>
        <taxon>Alveolata</taxon>
        <taxon>Dinophyceae</taxon>
        <taxon>Suessiales</taxon>
        <taxon>Symbiodiniaceae</taxon>
        <taxon>Durusdinium</taxon>
    </lineage>
</organism>
<reference evidence="6 7" key="1">
    <citation type="submission" date="2024-02" db="EMBL/GenBank/DDBJ databases">
        <authorList>
            <person name="Chen Y."/>
            <person name="Shah S."/>
            <person name="Dougan E. K."/>
            <person name="Thang M."/>
            <person name="Chan C."/>
        </authorList>
    </citation>
    <scope>NUCLEOTIDE SEQUENCE [LARGE SCALE GENOMIC DNA]</scope>
</reference>
<evidence type="ECO:0000259" key="3">
    <source>
        <dbReference type="PROSITE" id="PS50042"/>
    </source>
</evidence>
<evidence type="ECO:0000313" key="7">
    <source>
        <dbReference type="Proteomes" id="UP001642464"/>
    </source>
</evidence>
<dbReference type="PROSITE" id="PS00889">
    <property type="entry name" value="CNMP_BINDING_2"/>
    <property type="match status" value="1"/>
</dbReference>
<dbReference type="PANTHER" id="PTHR37984">
    <property type="entry name" value="PROTEIN CBG26694"/>
    <property type="match status" value="1"/>
</dbReference>
<dbReference type="PROSITE" id="PS50042">
    <property type="entry name" value="CNMP_BINDING_3"/>
    <property type="match status" value="1"/>
</dbReference>
<dbReference type="SUPFAM" id="SSF53098">
    <property type="entry name" value="Ribonuclease H-like"/>
    <property type="match status" value="1"/>
</dbReference>
<feature type="coiled-coil region" evidence="1">
    <location>
        <begin position="749"/>
        <end position="783"/>
    </location>
</feature>
<feature type="compositionally biased region" description="Polar residues" evidence="2">
    <location>
        <begin position="140"/>
        <end position="159"/>
    </location>
</feature>
<keyword evidence="7" id="KW-1185">Reference proteome</keyword>
<dbReference type="InterPro" id="IPR036397">
    <property type="entry name" value="RNaseH_sf"/>
</dbReference>
<dbReference type="InterPro" id="IPR046768">
    <property type="entry name" value="ExoX-like_C"/>
</dbReference>
<dbReference type="InterPro" id="IPR000595">
    <property type="entry name" value="cNMP-bd_dom"/>
</dbReference>
<dbReference type="InterPro" id="IPR018490">
    <property type="entry name" value="cNMP-bd_dom_sf"/>
</dbReference>
<gene>
    <name evidence="6" type="ORF">SCF082_LOCUS8693</name>
</gene>
<evidence type="ECO:0000256" key="2">
    <source>
        <dbReference type="SAM" id="MobiDB-lite"/>
    </source>
</evidence>
<sequence>MTVTKSKDGIPAWDGTPSTWSEYRRAAYMYEETVKWESRYLCGPRLAAELTGAARTAIANKKRGWLSSQDGVGKLLRCLKETMSEPALPEISNQLKTYFKLLRRRRGESMVSFCVRHREEYARTCKALTRVMREQKSLPDMTSQAWHSGRRQSVSTARPSTGGGSSDLATEGDTEATPTEDNGEEAQDETEWTWDDAWWWSTWETTWNWNLQSNTSIAEEDEDDEEDFVEILPDVIKGWLLLEKANLDGMERSLIQSEVKNNFSLANVEVALRSHFTDETIKKRDGEAKQALYENEEDETEPWEEDTSFYEDLPEDALALYQQAKHEEHEAWAQLQQARVTLREARAKQHEVRMGRPCARCGKDHDTSHCPRKNEDGKNYEAVEHSEYVYGVLPDSACVKPEAFCWTNLEEASPDLIPGDQVLREGYGVLDGGATKTMASVNAIEQLQDKARRLNLPGVLRGSAPILVSVATLRKLGAIIDFRTDEAVFTAVSDRTLVKLKRSTTGHQLIPLTQDFLESGMTLANRVMSLRQLEATAAQVTMWPDKSMKPHYLLSKTECIQELEANGQKRIAWTEFTLPECRMLVRESREAQGIIKPKGAPNNLVKEINNAKLGELRSMCQARQIEHPAKATAGELRLMLKSWLIHSGNNETLIDFGKYKGMSFMEVAQHDPGYLSWAQAEVGNSDTADWRLRQLASWAERMEHNPLEKSQAPVKNQGAGYHPALTNSRPTVAIAAGSSSKDVDAKASASAMTEQVKDMMETMKAMQEELDELKGKKRHKTSLEQASELVLSEANLEVHTDRWRSVQIDTAYWKHPISKKQVSFSLIMDEASRFLVGKVMRMDGGKGVKASEYAELFTNHWFPYFGMPDVVRSDPEGAFRSEEMLNFFSERGIHLDHIPAEAHWNLSHVERCIEWVKEFLTKTAGDAEQDVTQLIQHAIYTWNHRETVRGYSPFQHAIGRQPDIEGRVFDRRTTDLPMEMMQSPDGEMEVASQLRQQASKAFIDWPASMRETCLHELTRPPQLPWTFNSLAGDLHKASFQDHTGPGPSENKRSLVEPEELDDTEHPTNRRRVTGKQQQSRQQDRSRSPKPSRSEDAALFTGPSWQELVPESAWLTTDTRTTWDNPHAAVELTLELPTDQRKLRRFMNNPVAYFVSALKRRSVEVSERHLSALEHEQFAGAKKIEVDKFIAAEALQALPEHLQPARHQALRMRWVLTWKHSEDGSSKPKARAVVLGYMDPEYQHRPTFAPTMTRHSRQMLIQWASNHGCQVKKGDVAAAFLQGREFSRDLYLIPTVEICEAMNLAPQSVVKMRKACYGLVEAPIEWFETMNQNQSQKAQTSVALKHLQASGPKRAARAGNWVEPLVLAYQSFVQHVHREEDLDQPAFHGLSELRLAAYRKLILKAPFLREQKKHVISMMVSSLSDLIYLPADFIVCSGDTGRELFFMRRGVAGVYPSGPECPPVMGESTEVAVTGRGERTRGASAAMRGERRCKWSKAPVEGWFSTSGVPEEYTAGKYFGELGMLTARPRAAWIMAKTYCVLSVLPYHTVELLRDDHPEAFTTLVQSMVRVFKLEPSTTWQNIADKLLRKMPNTTTEEAFRWFCEQGNESGLPAEDPPTLKAKSFEYVLKFLGVNEADRMILWAEMDADNTGHVTKDEFEDGRSWTSTSRPPSVRRPWQPCSRILC</sequence>
<dbReference type="PANTHER" id="PTHR37984:SF5">
    <property type="entry name" value="PROTEIN NYNRIN-LIKE"/>
    <property type="match status" value="1"/>
</dbReference>
<dbReference type="InterPro" id="IPR018247">
    <property type="entry name" value="EF_Hand_1_Ca_BS"/>
</dbReference>
<dbReference type="EMBL" id="CAXAMM010005002">
    <property type="protein sequence ID" value="CAK9005676.1"/>
    <property type="molecule type" value="Genomic_DNA"/>
</dbReference>
<dbReference type="Gene3D" id="2.60.120.10">
    <property type="entry name" value="Jelly Rolls"/>
    <property type="match status" value="1"/>
</dbReference>
<feature type="region of interest" description="Disordered" evidence="2">
    <location>
        <begin position="1036"/>
        <end position="1101"/>
    </location>
</feature>
<dbReference type="Pfam" id="PF07727">
    <property type="entry name" value="RVT_2"/>
    <property type="match status" value="1"/>
</dbReference>
<feature type="region of interest" description="Disordered" evidence="2">
    <location>
        <begin position="1652"/>
        <end position="1678"/>
    </location>
</feature>
<dbReference type="InterPro" id="IPR013103">
    <property type="entry name" value="RVT_2"/>
</dbReference>
<feature type="domain" description="EF-hand" evidence="4">
    <location>
        <begin position="1633"/>
        <end position="1668"/>
    </location>
</feature>